<dbReference type="Pfam" id="PF23955">
    <property type="entry name" value="DUF7284"/>
    <property type="match status" value="1"/>
</dbReference>
<keyword evidence="3" id="KW-1185">Reference proteome</keyword>
<evidence type="ECO:0000313" key="3">
    <source>
        <dbReference type="Proteomes" id="UP000283805"/>
    </source>
</evidence>
<accession>A0A3R7EH19</accession>
<dbReference type="EMBL" id="RAPO01000001">
    <property type="protein sequence ID" value="RKD97465.1"/>
    <property type="molecule type" value="Genomic_DNA"/>
</dbReference>
<gene>
    <name evidence="2" type="ORF">ATJ93_0451</name>
</gene>
<keyword evidence="1" id="KW-0472">Membrane</keyword>
<feature type="transmembrane region" description="Helical" evidence="1">
    <location>
        <begin position="12"/>
        <end position="34"/>
    </location>
</feature>
<sequence>MVRPDPDRAISTVMDVSLALLIISASVLLIGIHLQGDDRSVDQDRGDRSYQTITGSTVTITYDLRVENESGVAAVDETDQFDVPDGYEPDEAPDAYRVTRYGPASGLLAEAAIVNVDYDGTQPFAYGHEVESSADAAIQGQLVGADDSIYVVATWEPYEDSSFSGTATSGDRPAQSVAVSSASGTVSTTMAGADYEEIAAAYHEGQRTSGDGLEHAANALASTIIEAMFPVAETQYTLESTRTENAVTTYDYRKLALALGGAELRDDVNDEIVGSDPNAERANELLADALAETVAEDMENHKIADELEQTYLDLAPSPREDEFVNEAAPLLEAYISIETADLTVQATD</sequence>
<dbReference type="AlphaFoldDB" id="A0A3R7EH19"/>
<name>A0A3R7EH19_9EURY</name>
<dbReference type="OrthoDB" id="203217at2157"/>
<protein>
    <submittedName>
        <fullName evidence="2">Uncharacterized protein</fullName>
    </submittedName>
</protein>
<reference evidence="2 3" key="1">
    <citation type="submission" date="2018-09" db="EMBL/GenBank/DDBJ databases">
        <title>Genomic Encyclopedia of Archaeal and Bacterial Type Strains, Phase II (KMG-II): from individual species to whole genera.</title>
        <authorList>
            <person name="Goeker M."/>
        </authorList>
    </citation>
    <scope>NUCLEOTIDE SEQUENCE [LARGE SCALE GENOMIC DNA]</scope>
    <source>
        <strain evidence="2 3">DSM 13151</strain>
    </source>
</reference>
<proteinExistence type="predicted"/>
<organism evidence="2 3">
    <name type="scientific">Halopiger aswanensis</name>
    <dbReference type="NCBI Taxonomy" id="148449"/>
    <lineage>
        <taxon>Archaea</taxon>
        <taxon>Methanobacteriati</taxon>
        <taxon>Methanobacteriota</taxon>
        <taxon>Stenosarchaea group</taxon>
        <taxon>Halobacteria</taxon>
        <taxon>Halobacteriales</taxon>
        <taxon>Natrialbaceae</taxon>
        <taxon>Halopiger</taxon>
    </lineage>
</organism>
<dbReference type="RefSeq" id="WP_120242999.1">
    <property type="nucleotide sequence ID" value="NZ_RAPO01000001.1"/>
</dbReference>
<comment type="caution">
    <text evidence="2">The sequence shown here is derived from an EMBL/GenBank/DDBJ whole genome shotgun (WGS) entry which is preliminary data.</text>
</comment>
<evidence type="ECO:0000256" key="1">
    <source>
        <dbReference type="SAM" id="Phobius"/>
    </source>
</evidence>
<dbReference type="InterPro" id="IPR055708">
    <property type="entry name" value="DUF7284"/>
</dbReference>
<keyword evidence="1" id="KW-0812">Transmembrane</keyword>
<evidence type="ECO:0000313" key="2">
    <source>
        <dbReference type="EMBL" id="RKD97465.1"/>
    </source>
</evidence>
<keyword evidence="1" id="KW-1133">Transmembrane helix</keyword>
<dbReference type="Proteomes" id="UP000283805">
    <property type="component" value="Unassembled WGS sequence"/>
</dbReference>